<proteinExistence type="inferred from homology"/>
<dbReference type="SUPFAM" id="SSF48208">
    <property type="entry name" value="Six-hairpin glycosidases"/>
    <property type="match status" value="1"/>
</dbReference>
<keyword evidence="13" id="KW-1185">Reference proteome</keyword>
<dbReference type="InterPro" id="IPR008928">
    <property type="entry name" value="6-hairpin_glycosidase_sf"/>
</dbReference>
<evidence type="ECO:0000256" key="3">
    <source>
        <dbReference type="ARBA" id="ARBA00012350"/>
    </source>
</evidence>
<organism evidence="12 13">
    <name type="scientific">Aspergillus pseudoustus</name>
    <dbReference type="NCBI Taxonomy" id="1810923"/>
    <lineage>
        <taxon>Eukaryota</taxon>
        <taxon>Fungi</taxon>
        <taxon>Dikarya</taxon>
        <taxon>Ascomycota</taxon>
        <taxon>Pezizomycotina</taxon>
        <taxon>Eurotiomycetes</taxon>
        <taxon>Eurotiomycetidae</taxon>
        <taxon>Eurotiales</taxon>
        <taxon>Aspergillaceae</taxon>
        <taxon>Aspergillus</taxon>
        <taxon>Aspergillus subgen. Nidulantes</taxon>
    </lineage>
</organism>
<evidence type="ECO:0000313" key="12">
    <source>
        <dbReference type="EMBL" id="KAL2832193.1"/>
    </source>
</evidence>
<reference evidence="12 13" key="1">
    <citation type="submission" date="2024-07" db="EMBL/GenBank/DDBJ databases">
        <title>Section-level genome sequencing and comparative genomics of Aspergillus sections Usti and Cavernicolus.</title>
        <authorList>
            <consortium name="Lawrence Berkeley National Laboratory"/>
            <person name="Nybo J.L."/>
            <person name="Vesth T.C."/>
            <person name="Theobald S."/>
            <person name="Frisvad J.C."/>
            <person name="Larsen T.O."/>
            <person name="Kjaerboelling I."/>
            <person name="Rothschild-Mancinelli K."/>
            <person name="Lyhne E.K."/>
            <person name="Kogle M.E."/>
            <person name="Barry K."/>
            <person name="Clum A."/>
            <person name="Na H."/>
            <person name="Ledsgaard L."/>
            <person name="Lin J."/>
            <person name="Lipzen A."/>
            <person name="Kuo A."/>
            <person name="Riley R."/>
            <person name="Mondo S."/>
            <person name="Labutti K."/>
            <person name="Haridas S."/>
            <person name="Pangalinan J."/>
            <person name="Salamov A.A."/>
            <person name="Simmons B.A."/>
            <person name="Magnuson J.K."/>
            <person name="Chen J."/>
            <person name="Drula E."/>
            <person name="Henrissat B."/>
            <person name="Wiebenga A."/>
            <person name="Lubbers R.J."/>
            <person name="Gomes A.C."/>
            <person name="Makela M.R."/>
            <person name="Stajich J."/>
            <person name="Grigoriev I.V."/>
            <person name="Mortensen U.H."/>
            <person name="De Vries R.P."/>
            <person name="Baker S.E."/>
            <person name="Andersen M.R."/>
        </authorList>
    </citation>
    <scope>NUCLEOTIDE SEQUENCE [LARGE SCALE GENOMIC DNA]</scope>
    <source>
        <strain evidence="12 13">CBS 123904</strain>
    </source>
</reference>
<evidence type="ECO:0000256" key="8">
    <source>
        <dbReference type="PIRNR" id="PIRNR016302"/>
    </source>
</evidence>
<keyword evidence="10" id="KW-0812">Transmembrane</keyword>
<comment type="catalytic activity">
    <reaction evidence="1 8">
        <text>Random hydrolysis of (1-&gt;6)-alpha-D-mannosidic linkages in unbranched (1-&gt;6)-mannans.</text>
        <dbReference type="EC" id="3.2.1.101"/>
    </reaction>
</comment>
<gene>
    <name evidence="12" type="ORF">BJY01DRAFT_103033</name>
</gene>
<evidence type="ECO:0000256" key="11">
    <source>
        <dbReference type="SAM" id="SignalP"/>
    </source>
</evidence>
<dbReference type="EMBL" id="JBFXLU010000269">
    <property type="protein sequence ID" value="KAL2832193.1"/>
    <property type="molecule type" value="Genomic_DNA"/>
</dbReference>
<keyword evidence="10" id="KW-0472">Membrane</keyword>
<feature type="chain" id="PRO_5046388615" description="Mannan endo-1,6-alpha-mannosidase" evidence="11">
    <location>
        <begin position="19"/>
        <end position="455"/>
    </location>
</feature>
<sequence length="455" mass="49995">MRLFALGAVLASISTISALQIDLSDLDTIKDAASKTAYGSLLWYSGNETGQIPGSFPEKWWEGSALFMSLILYWHYTGDAQYNSLITQGMQWQAGNGDYMPSNYSSYLGNDDQFFWGCAAMTAAEVNFPEDDDKDAYSWLSLAQGVFNSQIARWDDQHCGGGLRWQLYPYQAGYLMKNSISNGGLFQLAARLARYTNNDTYADWATKIWDWSASTPLLDTKTWNVADSTDIDNNCSTQGNNQWSYNYGTYLIGAAYMYNYTEKAEWKTAVDGLLGKLLDTFFPQQMGGGNVFSEFLCEPKELCNYNEILFKGIVSSWMTFVSLIVPETYGQIYPKLQTSAQAAALSCSGMDNNTCGVRWYESKWDGWVGMEEQIIATDILSSVLVSEKTTPPLTSTTGGNSTSNPDAGTSDNSQDSSAAKPITAGDRAGAAILTIVFVGLWGGMISWMVLGGPAT</sequence>
<keyword evidence="10" id="KW-1133">Transmembrane helix</keyword>
<dbReference type="GO" id="GO:0016787">
    <property type="term" value="F:hydrolase activity"/>
    <property type="evidence" value="ECO:0007669"/>
    <property type="project" value="UniProtKB-KW"/>
</dbReference>
<evidence type="ECO:0000256" key="1">
    <source>
        <dbReference type="ARBA" id="ARBA00001452"/>
    </source>
</evidence>
<evidence type="ECO:0000256" key="10">
    <source>
        <dbReference type="SAM" id="Phobius"/>
    </source>
</evidence>
<dbReference type="PANTHER" id="PTHR12145">
    <property type="entry name" value="MANNAN ENDO-1,6-ALPHA-MANNOSIDASE DCW1"/>
    <property type="match status" value="1"/>
</dbReference>
<keyword evidence="5 8" id="KW-0378">Hydrolase</keyword>
<evidence type="ECO:0000256" key="7">
    <source>
        <dbReference type="ARBA" id="ARBA00023295"/>
    </source>
</evidence>
<keyword evidence="7 8" id="KW-0326">Glycosidase</keyword>
<dbReference type="Proteomes" id="UP001610446">
    <property type="component" value="Unassembled WGS sequence"/>
</dbReference>
<name>A0ABR4IWP1_9EURO</name>
<keyword evidence="6" id="KW-0325">Glycoprotein</keyword>
<keyword evidence="4 11" id="KW-0732">Signal</keyword>
<comment type="similarity">
    <text evidence="2 8">Belongs to the glycosyl hydrolase 76 family.</text>
</comment>
<protein>
    <recommendedName>
        <fullName evidence="3 8">Mannan endo-1,6-alpha-mannosidase</fullName>
        <ecNumber evidence="3 8">3.2.1.101</ecNumber>
    </recommendedName>
</protein>
<dbReference type="InterPro" id="IPR005198">
    <property type="entry name" value="Glyco_hydro_76"/>
</dbReference>
<dbReference type="PANTHER" id="PTHR12145:SF37">
    <property type="entry name" value="MANNAN ENDO-1,6-ALPHA-MANNOSIDASE"/>
    <property type="match status" value="1"/>
</dbReference>
<dbReference type="PIRSF" id="PIRSF016302">
    <property type="entry name" value="Man_a_manosd"/>
    <property type="match status" value="1"/>
</dbReference>
<evidence type="ECO:0000256" key="4">
    <source>
        <dbReference type="ARBA" id="ARBA00022729"/>
    </source>
</evidence>
<evidence type="ECO:0000256" key="6">
    <source>
        <dbReference type="ARBA" id="ARBA00023180"/>
    </source>
</evidence>
<accession>A0ABR4IWP1</accession>
<evidence type="ECO:0000256" key="9">
    <source>
        <dbReference type="SAM" id="MobiDB-lite"/>
    </source>
</evidence>
<feature type="compositionally biased region" description="Polar residues" evidence="9">
    <location>
        <begin position="406"/>
        <end position="417"/>
    </location>
</feature>
<evidence type="ECO:0000256" key="5">
    <source>
        <dbReference type="ARBA" id="ARBA00022801"/>
    </source>
</evidence>
<comment type="caution">
    <text evidence="12">The sequence shown here is derived from an EMBL/GenBank/DDBJ whole genome shotgun (WGS) entry which is preliminary data.</text>
</comment>
<feature type="transmembrane region" description="Helical" evidence="10">
    <location>
        <begin position="428"/>
        <end position="450"/>
    </location>
</feature>
<evidence type="ECO:0000313" key="13">
    <source>
        <dbReference type="Proteomes" id="UP001610446"/>
    </source>
</evidence>
<feature type="signal peptide" evidence="11">
    <location>
        <begin position="1"/>
        <end position="18"/>
    </location>
</feature>
<feature type="compositionally biased region" description="Low complexity" evidence="9">
    <location>
        <begin position="390"/>
        <end position="405"/>
    </location>
</feature>
<evidence type="ECO:0000256" key="2">
    <source>
        <dbReference type="ARBA" id="ARBA00009699"/>
    </source>
</evidence>
<feature type="region of interest" description="Disordered" evidence="9">
    <location>
        <begin position="390"/>
        <end position="421"/>
    </location>
</feature>
<dbReference type="EC" id="3.2.1.101" evidence="3 8"/>
<dbReference type="Pfam" id="PF03663">
    <property type="entry name" value="Glyco_hydro_76"/>
    <property type="match status" value="1"/>
</dbReference>
<dbReference type="Gene3D" id="1.50.10.20">
    <property type="match status" value="1"/>
</dbReference>
<dbReference type="InterPro" id="IPR014480">
    <property type="entry name" value="Mannan-1_6-alpha_mannosidase"/>
</dbReference>